<protein>
    <submittedName>
        <fullName evidence="4">NADP-dependent 3-hydroxy acid dehydrogenase YdfG</fullName>
    </submittedName>
</protein>
<name>A0A1G9LRF4_9FLAO</name>
<dbReference type="STRING" id="192904.SAMN04488514_102203"/>
<dbReference type="SUPFAM" id="SSF51735">
    <property type="entry name" value="NAD(P)-binding Rossmann-fold domains"/>
    <property type="match status" value="1"/>
</dbReference>
<dbReference type="InterPro" id="IPR036291">
    <property type="entry name" value="NAD(P)-bd_dom_sf"/>
</dbReference>
<evidence type="ECO:0000313" key="5">
    <source>
        <dbReference type="Proteomes" id="UP000199440"/>
    </source>
</evidence>
<keyword evidence="2" id="KW-0560">Oxidoreductase</keyword>
<dbReference type="InterPro" id="IPR002347">
    <property type="entry name" value="SDR_fam"/>
</dbReference>
<dbReference type="PRINTS" id="PR00080">
    <property type="entry name" value="SDRFAMILY"/>
</dbReference>
<dbReference type="PROSITE" id="PS00061">
    <property type="entry name" value="ADH_SHORT"/>
    <property type="match status" value="1"/>
</dbReference>
<dbReference type="GO" id="GO:0016616">
    <property type="term" value="F:oxidoreductase activity, acting on the CH-OH group of donors, NAD or NADP as acceptor"/>
    <property type="evidence" value="ECO:0007669"/>
    <property type="project" value="UniProtKB-ARBA"/>
</dbReference>
<dbReference type="FunFam" id="3.40.50.720:FF:000047">
    <property type="entry name" value="NADP-dependent L-serine/L-allo-threonine dehydrogenase"/>
    <property type="match status" value="1"/>
</dbReference>
<organism evidence="4 5">
    <name type="scientific">Kriegella aquimaris</name>
    <dbReference type="NCBI Taxonomy" id="192904"/>
    <lineage>
        <taxon>Bacteria</taxon>
        <taxon>Pseudomonadati</taxon>
        <taxon>Bacteroidota</taxon>
        <taxon>Flavobacteriia</taxon>
        <taxon>Flavobacteriales</taxon>
        <taxon>Flavobacteriaceae</taxon>
        <taxon>Kriegella</taxon>
    </lineage>
</organism>
<proteinExistence type="inferred from homology"/>
<dbReference type="Proteomes" id="UP000199440">
    <property type="component" value="Unassembled WGS sequence"/>
</dbReference>
<reference evidence="4 5" key="1">
    <citation type="submission" date="2016-10" db="EMBL/GenBank/DDBJ databases">
        <authorList>
            <person name="de Groot N.N."/>
        </authorList>
    </citation>
    <scope>NUCLEOTIDE SEQUENCE [LARGE SCALE GENOMIC DNA]</scope>
    <source>
        <strain evidence="4 5">DSM 19886</strain>
    </source>
</reference>
<evidence type="ECO:0000256" key="2">
    <source>
        <dbReference type="ARBA" id="ARBA00023002"/>
    </source>
</evidence>
<keyword evidence="5" id="KW-1185">Reference proteome</keyword>
<evidence type="ECO:0000256" key="3">
    <source>
        <dbReference type="RuleBase" id="RU000363"/>
    </source>
</evidence>
<dbReference type="PRINTS" id="PR00081">
    <property type="entry name" value="GDHRDH"/>
</dbReference>
<accession>A0A1G9LRF4</accession>
<dbReference type="PANTHER" id="PTHR42901:SF1">
    <property type="entry name" value="ALCOHOL DEHYDROGENASE"/>
    <property type="match status" value="1"/>
</dbReference>
<dbReference type="EMBL" id="FNGV01000002">
    <property type="protein sequence ID" value="SDL64632.1"/>
    <property type="molecule type" value="Genomic_DNA"/>
</dbReference>
<evidence type="ECO:0000256" key="1">
    <source>
        <dbReference type="ARBA" id="ARBA00006484"/>
    </source>
</evidence>
<gene>
    <name evidence="4" type="ORF">SAMN04488514_102203</name>
</gene>
<dbReference type="AlphaFoldDB" id="A0A1G9LRF4"/>
<dbReference type="PANTHER" id="PTHR42901">
    <property type="entry name" value="ALCOHOL DEHYDROGENASE"/>
    <property type="match status" value="1"/>
</dbReference>
<comment type="similarity">
    <text evidence="1 3">Belongs to the short-chain dehydrogenases/reductases (SDR) family.</text>
</comment>
<dbReference type="Gene3D" id="3.40.50.720">
    <property type="entry name" value="NAD(P)-binding Rossmann-like Domain"/>
    <property type="match status" value="1"/>
</dbReference>
<dbReference type="InterPro" id="IPR020904">
    <property type="entry name" value="Sc_DH/Rdtase_CS"/>
</dbReference>
<dbReference type="Pfam" id="PF00106">
    <property type="entry name" value="adh_short"/>
    <property type="match status" value="1"/>
</dbReference>
<evidence type="ECO:0000313" key="4">
    <source>
        <dbReference type="EMBL" id="SDL64632.1"/>
    </source>
</evidence>
<sequence length="263" mass="28877">MFWDFKLFKRMFMSKTVLITGATSGIGKATAELFATKKFNLILCGRRQDRLDELSKALGKQTKVLTLNFDARDRNSVIKSINSLPEDFSTIDILINNAGNAHGLDPIESGSIDDWDAMIDINVKGLLYVSKAVIPKMIEKKSGHIINIGSTAGKEVYPKGNVYCASKHAVDALTKGMRIDLNQYGIRVGAVNPGAVETEFSNVRFKGDDEKAADVYKGFQPLVAEDIAETLLFVVTRPPHVNIADLIVTPTAQASATIWKKDQ</sequence>